<dbReference type="EMBL" id="JAHLFJ010000005">
    <property type="protein sequence ID" value="MBU3855021.1"/>
    <property type="molecule type" value="Genomic_DNA"/>
</dbReference>
<organism evidence="4 5">
    <name type="scientific">Candidatus Phocaeicola excrementipullorum</name>
    <dbReference type="NCBI Taxonomy" id="2838731"/>
    <lineage>
        <taxon>Bacteria</taxon>
        <taxon>Pseudomonadati</taxon>
        <taxon>Bacteroidota</taxon>
        <taxon>Bacteroidia</taxon>
        <taxon>Bacteroidales</taxon>
        <taxon>Bacteroidaceae</taxon>
        <taxon>Phocaeicola</taxon>
    </lineage>
</organism>
<dbReference type="InterPro" id="IPR032149">
    <property type="entry name" value="DUF4988"/>
</dbReference>
<keyword evidence="1" id="KW-0732">Signal</keyword>
<reference evidence="4" key="2">
    <citation type="submission" date="2021-04" db="EMBL/GenBank/DDBJ databases">
        <authorList>
            <person name="Gilroy R."/>
        </authorList>
    </citation>
    <scope>NUCLEOTIDE SEQUENCE</scope>
    <source>
        <strain evidence="4">8470</strain>
    </source>
</reference>
<reference evidence="4" key="1">
    <citation type="journal article" date="2021" name="PeerJ">
        <title>Extensive microbial diversity within the chicken gut microbiome revealed by metagenomics and culture.</title>
        <authorList>
            <person name="Gilroy R."/>
            <person name="Ravi A."/>
            <person name="Getino M."/>
            <person name="Pursley I."/>
            <person name="Horton D.L."/>
            <person name="Alikhan N.F."/>
            <person name="Baker D."/>
            <person name="Gharbi K."/>
            <person name="Hall N."/>
            <person name="Watson M."/>
            <person name="Adriaenssens E.M."/>
            <person name="Foster-Nyarko E."/>
            <person name="Jarju S."/>
            <person name="Secka A."/>
            <person name="Antonio M."/>
            <person name="Oren A."/>
            <person name="Chaudhuri R.R."/>
            <person name="La Ragione R."/>
            <person name="Hildebrand F."/>
            <person name="Pallen M.J."/>
        </authorList>
    </citation>
    <scope>NUCLEOTIDE SEQUENCE</scope>
    <source>
        <strain evidence="4">8470</strain>
    </source>
</reference>
<name>A0A948TKG3_9BACT</name>
<evidence type="ECO:0000313" key="4">
    <source>
        <dbReference type="EMBL" id="MBU3855021.1"/>
    </source>
</evidence>
<dbReference type="Proteomes" id="UP000784286">
    <property type="component" value="Unassembled WGS sequence"/>
</dbReference>
<feature type="chain" id="PRO_5037024033" evidence="1">
    <location>
        <begin position="23"/>
        <end position="780"/>
    </location>
</feature>
<dbReference type="Gene3D" id="2.160.20.10">
    <property type="entry name" value="Single-stranded right-handed beta-helix, Pectin lyase-like"/>
    <property type="match status" value="1"/>
</dbReference>
<comment type="caution">
    <text evidence="4">The sequence shown here is derived from an EMBL/GenBank/DDBJ whole genome shotgun (WGS) entry which is preliminary data.</text>
</comment>
<dbReference type="Pfam" id="PF16378">
    <property type="entry name" value="DUF4988"/>
    <property type="match status" value="1"/>
</dbReference>
<dbReference type="InterPro" id="IPR032532">
    <property type="entry name" value="DUF4955"/>
</dbReference>
<dbReference type="InterPro" id="IPR011050">
    <property type="entry name" value="Pectin_lyase_fold/virulence"/>
</dbReference>
<sequence>MSVRLLKNWMWCLGLLVMAACSDEEVVQNDAPVIPEQPAEIASVIDQYNADIAAMQTLFEGDAEVVNYTQEESGAYRLELSDGKIATAISQTEDDADIPLFGVNEEGYWTVQLNGESGLLTDMAGNSVPALRKTGKGVYTPQVALGEDGYWQVSLNGNQWKRLSDTPAADMTGKTSANFSLYKSVEMDGSGQLTLSLRNGEASVTVDASASSSAEAWKKFVMGSEDNVLLDYSYAGYMHGEVAPPDVYINFDNKQLDASGNPYYNAYLTGGAQGSAIYKVYDVTDYGAVPDDGISDRPALIKILKDAMGCTERTNEDGGKTLRYYIGGNKANAVIYFPKGTFVLRGGAEDETVETIRLTMGNLIMKGAGADNTVIEMAVENNPASGDLWSTPNLLEIKHNSGLTDLTDVVGNAVKGSFSVEVASTSGISVGDWICLTVQNNDSEFIAEELAPHSVTDLSSQVEIAKSGVLVHEFHQVKAISGNKLVFYEPIMREVNSKWNWKIQQYPHFENVGVEDLTFLGHAKDDFRHHGSASDDGGFKPINLIRLTNSWMRRVDFESVSEALSIVSCANVSAYTINISGNRGHASVRSQASSRVFIGNVTDTSSGKIALDSGGQNLGEYMEGAGQYHGCGVSKESMGAVIWNVQWGNDACFESHASQPRATLIDRCRGAFIPWREGGDEVQLPNHLNDLVIWNMNATKTGYDGGWGNKFIWWDNNNRWWKNMPPVIVGFHGASIVFDESPEQVKYMESLGTPVEPQSLYEAQLERRLGYVPAWLNALK</sequence>
<dbReference type="Pfam" id="PF16315">
    <property type="entry name" value="DUF4955"/>
    <property type="match status" value="1"/>
</dbReference>
<feature type="domain" description="DUF4955" evidence="2">
    <location>
        <begin position="626"/>
        <end position="779"/>
    </location>
</feature>
<proteinExistence type="predicted"/>
<feature type="domain" description="DUF4988" evidence="3">
    <location>
        <begin position="44"/>
        <end position="202"/>
    </location>
</feature>
<dbReference type="PROSITE" id="PS51257">
    <property type="entry name" value="PROKAR_LIPOPROTEIN"/>
    <property type="match status" value="1"/>
</dbReference>
<accession>A0A948TKG3</accession>
<dbReference type="SUPFAM" id="SSF51126">
    <property type="entry name" value="Pectin lyase-like"/>
    <property type="match status" value="1"/>
</dbReference>
<dbReference type="InterPro" id="IPR012334">
    <property type="entry name" value="Pectin_lyas_fold"/>
</dbReference>
<evidence type="ECO:0000259" key="3">
    <source>
        <dbReference type="Pfam" id="PF16378"/>
    </source>
</evidence>
<evidence type="ECO:0000256" key="1">
    <source>
        <dbReference type="SAM" id="SignalP"/>
    </source>
</evidence>
<protein>
    <submittedName>
        <fullName evidence="4">DUF4955 domain-containing protein</fullName>
    </submittedName>
</protein>
<gene>
    <name evidence="4" type="ORF">H9928_00415</name>
</gene>
<evidence type="ECO:0000313" key="5">
    <source>
        <dbReference type="Proteomes" id="UP000784286"/>
    </source>
</evidence>
<evidence type="ECO:0000259" key="2">
    <source>
        <dbReference type="Pfam" id="PF16315"/>
    </source>
</evidence>
<feature type="signal peptide" evidence="1">
    <location>
        <begin position="1"/>
        <end position="22"/>
    </location>
</feature>
<dbReference type="AlphaFoldDB" id="A0A948TKG3"/>